<keyword evidence="2" id="KW-0732">Signal</keyword>
<protein>
    <submittedName>
        <fullName evidence="4">Porin</fullName>
    </submittedName>
</protein>
<feature type="chain" id="PRO_5029842775" evidence="2">
    <location>
        <begin position="24"/>
        <end position="408"/>
    </location>
</feature>
<evidence type="ECO:0000313" key="5">
    <source>
        <dbReference type="Proteomes" id="UP000510621"/>
    </source>
</evidence>
<evidence type="ECO:0000259" key="3">
    <source>
        <dbReference type="Pfam" id="PF13609"/>
    </source>
</evidence>
<dbReference type="GO" id="GO:0015288">
    <property type="term" value="F:porin activity"/>
    <property type="evidence" value="ECO:0007669"/>
    <property type="project" value="InterPro"/>
</dbReference>
<sequence>MRKNPIALLMAAILSGSTSVASAATWQAGDWELGLGGNVNTFYTVTQCDSGKLGAGGGTMTGLACLDPDTGTLTDGDTHSVSNGLLPASLNFSAKTKQNGYDISGNVNVYYGTATQDTNKLPGDALDFSTVDARQVYLTFGNERMGTVKAGRDFGLFGFDPIINDMSLSGNGAMFTAAGPGHTTLGGLGYGYVYTDRLSQINWTSPKRNGFEATVGVFNPVDGQESNGVTTQSTRDGGQPGFHGKASYDFDRGNGVKGHVSVSGLSQKVKLANGNKPSITGAEIFGKVDVNKASFAASYYQGEGMDTLGIGGIIFPGFDSTTGEAEKSKGGMLQATYKLGKTKLGLNLAQSKQTHLTKVKNDKVTLGAYHNLTDNLSLIGEVSHQKSDLEGVGTDKSGSVAVGAMLSF</sequence>
<dbReference type="SUPFAM" id="SSF56935">
    <property type="entry name" value="Porins"/>
    <property type="match status" value="1"/>
</dbReference>
<feature type="compositionally biased region" description="Polar residues" evidence="1">
    <location>
        <begin position="224"/>
        <end position="236"/>
    </location>
</feature>
<dbReference type="GO" id="GO:0016020">
    <property type="term" value="C:membrane"/>
    <property type="evidence" value="ECO:0007669"/>
    <property type="project" value="InterPro"/>
</dbReference>
<evidence type="ECO:0000256" key="2">
    <source>
        <dbReference type="SAM" id="SignalP"/>
    </source>
</evidence>
<keyword evidence="5" id="KW-1185">Reference proteome</keyword>
<dbReference type="EMBL" id="CP059265">
    <property type="protein sequence ID" value="QLQ33846.1"/>
    <property type="molecule type" value="Genomic_DNA"/>
</dbReference>
<dbReference type="AlphaFoldDB" id="A0A7L6AXH2"/>
<feature type="signal peptide" evidence="2">
    <location>
        <begin position="1"/>
        <end position="23"/>
    </location>
</feature>
<dbReference type="InterPro" id="IPR033900">
    <property type="entry name" value="Gram_neg_porin_domain"/>
</dbReference>
<organism evidence="4 5">
    <name type="scientific">Candidatus Thiothrix singaporensis</name>
    <dbReference type="NCBI Taxonomy" id="2799669"/>
    <lineage>
        <taxon>Bacteria</taxon>
        <taxon>Pseudomonadati</taxon>
        <taxon>Pseudomonadota</taxon>
        <taxon>Gammaproteobacteria</taxon>
        <taxon>Thiotrichales</taxon>
        <taxon>Thiotrichaceae</taxon>
        <taxon>Thiothrix</taxon>
    </lineage>
</organism>
<dbReference type="Pfam" id="PF13609">
    <property type="entry name" value="Porin_4"/>
    <property type="match status" value="1"/>
</dbReference>
<dbReference type="Gene3D" id="2.40.160.10">
    <property type="entry name" value="Porin"/>
    <property type="match status" value="1"/>
</dbReference>
<evidence type="ECO:0000313" key="4">
    <source>
        <dbReference type="EMBL" id="QLQ33846.1"/>
    </source>
</evidence>
<dbReference type="Proteomes" id="UP000510621">
    <property type="component" value="Chromosome"/>
</dbReference>
<dbReference type="InterPro" id="IPR023614">
    <property type="entry name" value="Porin_dom_sf"/>
</dbReference>
<dbReference type="KEGG" id="this:HZT40_22025"/>
<gene>
    <name evidence="4" type="ORF">HZT40_22025</name>
</gene>
<reference evidence="4" key="1">
    <citation type="submission" date="2020-06" db="EMBL/GenBank/DDBJ databases">
        <title>Analysis procedures for assessing recovery of high quality, complete, closed genomes from Nanopore long read metagenome sequencing.</title>
        <authorList>
            <person name="Bessarab I."/>
            <person name="Arumugam K."/>
            <person name="Haryono M."/>
            <person name="Liu X."/>
            <person name="Roy S."/>
            <person name="Zuniga-Montanez R.E."/>
            <person name="Qiu G."/>
            <person name="Drautz-Moses D.I."/>
            <person name="Law Y.Y."/>
            <person name="Wuertz S."/>
            <person name="Lauro F.M."/>
            <person name="Huson D.H."/>
            <person name="Williams R.B."/>
        </authorList>
    </citation>
    <scope>NUCLEOTIDE SEQUENCE [LARGE SCALE GENOMIC DNA]</scope>
    <source>
        <strain evidence="4">SSD2</strain>
    </source>
</reference>
<accession>A0A7L6AXH2</accession>
<feature type="region of interest" description="Disordered" evidence="1">
    <location>
        <begin position="222"/>
        <end position="244"/>
    </location>
</feature>
<name>A0A7L6AXH2_9GAMM</name>
<evidence type="ECO:0000256" key="1">
    <source>
        <dbReference type="SAM" id="MobiDB-lite"/>
    </source>
</evidence>
<feature type="domain" description="Porin" evidence="3">
    <location>
        <begin position="12"/>
        <end position="388"/>
    </location>
</feature>
<proteinExistence type="predicted"/>